<protein>
    <recommendedName>
        <fullName evidence="3">DUF4926 domain-containing protein</fullName>
    </recommendedName>
</protein>
<evidence type="ECO:0000313" key="2">
    <source>
        <dbReference type="Proteomes" id="UP000289411"/>
    </source>
</evidence>
<name>A0A4Q2RBZ4_9HYPH</name>
<evidence type="ECO:0000313" key="1">
    <source>
        <dbReference type="EMBL" id="RYB03280.1"/>
    </source>
</evidence>
<reference evidence="1 2" key="1">
    <citation type="submission" date="2018-09" db="EMBL/GenBank/DDBJ databases">
        <authorList>
            <person name="Grouzdev D.S."/>
            <person name="Krutkina M.S."/>
        </authorList>
    </citation>
    <scope>NUCLEOTIDE SEQUENCE [LARGE SCALE GENOMIC DNA]</scope>
    <source>
        <strain evidence="1 2">RmlP001</strain>
    </source>
</reference>
<dbReference type="RefSeq" id="WP_129220565.1">
    <property type="nucleotide sequence ID" value="NZ_QYBC01000015.1"/>
</dbReference>
<dbReference type="OrthoDB" id="8460980at2"/>
<keyword evidence="2" id="KW-1185">Reference proteome</keyword>
<dbReference type="Proteomes" id="UP000289411">
    <property type="component" value="Unassembled WGS sequence"/>
</dbReference>
<gene>
    <name evidence="1" type="ORF">D3272_17820</name>
</gene>
<accession>A0A4Q2RBZ4</accession>
<dbReference type="AlphaFoldDB" id="A0A4Q2RBZ4"/>
<sequence length="74" mass="8018">MKIGDAVRLRPGSCLRERLEPFADAVGCVVDTYQDDDDDGLRIGVAFPDQVYGFLAPLSADEFVLHPGRPGEPA</sequence>
<proteinExistence type="predicted"/>
<comment type="caution">
    <text evidence="1">The sequence shown here is derived from an EMBL/GenBank/DDBJ whole genome shotgun (WGS) entry which is preliminary data.</text>
</comment>
<evidence type="ECO:0008006" key="3">
    <source>
        <dbReference type="Google" id="ProtNLM"/>
    </source>
</evidence>
<dbReference type="EMBL" id="QYBC01000015">
    <property type="protein sequence ID" value="RYB03280.1"/>
    <property type="molecule type" value="Genomic_DNA"/>
</dbReference>
<organism evidence="1 2">
    <name type="scientific">Lichenibacterium ramalinae</name>
    <dbReference type="NCBI Taxonomy" id="2316527"/>
    <lineage>
        <taxon>Bacteria</taxon>
        <taxon>Pseudomonadati</taxon>
        <taxon>Pseudomonadota</taxon>
        <taxon>Alphaproteobacteria</taxon>
        <taxon>Hyphomicrobiales</taxon>
        <taxon>Lichenihabitantaceae</taxon>
        <taxon>Lichenibacterium</taxon>
    </lineage>
</organism>
<reference evidence="1 2" key="2">
    <citation type="submission" date="2019-02" db="EMBL/GenBank/DDBJ databases">
        <title>'Lichenibacterium ramalinii' gen. nov. sp. nov., 'Lichenibacterium minor' gen. nov. sp. nov.</title>
        <authorList>
            <person name="Pankratov T."/>
        </authorList>
    </citation>
    <scope>NUCLEOTIDE SEQUENCE [LARGE SCALE GENOMIC DNA]</scope>
    <source>
        <strain evidence="1 2">RmlP001</strain>
    </source>
</reference>